<proteinExistence type="inferred from homology"/>
<reference evidence="8 10" key="2">
    <citation type="submission" date="2019-06" db="EMBL/GenBank/DDBJ databases">
        <title>Pseudomonas bimorpha sp. nov. isolated from bovine raw milk and skim milk concentrate.</title>
        <authorList>
            <person name="Hofmann K."/>
            <person name="Huptas C."/>
            <person name="Doll E."/>
            <person name="Scherer S."/>
            <person name="Wenning M."/>
        </authorList>
    </citation>
    <scope>NUCLEOTIDE SEQUENCE [LARGE SCALE GENOMIC DNA]</scope>
    <source>
        <strain evidence="8 10">DSM 17835</strain>
    </source>
</reference>
<evidence type="ECO:0000313" key="7">
    <source>
        <dbReference type="EMBL" id="SDE98267.1"/>
    </source>
</evidence>
<dbReference type="GeneID" id="78553099"/>
<evidence type="ECO:0000256" key="1">
    <source>
        <dbReference type="ARBA" id="ARBA00023235"/>
    </source>
</evidence>
<accession>A0A5C5QQL8</accession>
<dbReference type="EC" id="5.1.3.14" evidence="4"/>
<name>A0A5C5QQL8_9PSED</name>
<dbReference type="CDD" id="cd03786">
    <property type="entry name" value="GTB_UDP-GlcNAc_2-Epimerase"/>
    <property type="match status" value="1"/>
</dbReference>
<evidence type="ECO:0000259" key="6">
    <source>
        <dbReference type="Pfam" id="PF02350"/>
    </source>
</evidence>
<evidence type="ECO:0000256" key="2">
    <source>
        <dbReference type="ARBA" id="ARBA00036080"/>
    </source>
</evidence>
<dbReference type="OrthoDB" id="9803238at2"/>
<dbReference type="GO" id="GO:0008761">
    <property type="term" value="F:UDP-N-acetylglucosamine 2-epimerase activity"/>
    <property type="evidence" value="ECO:0007669"/>
    <property type="project" value="UniProtKB-EC"/>
</dbReference>
<keyword evidence="9" id="KW-1185">Reference proteome</keyword>
<evidence type="ECO:0000313" key="9">
    <source>
        <dbReference type="Proteomes" id="UP000182858"/>
    </source>
</evidence>
<dbReference type="SUPFAM" id="SSF53756">
    <property type="entry name" value="UDP-Glycosyltransferase/glycogen phosphorylase"/>
    <property type="match status" value="1"/>
</dbReference>
<evidence type="ECO:0000256" key="3">
    <source>
        <dbReference type="ARBA" id="ARBA00038209"/>
    </source>
</evidence>
<sequence>MTKKVLCIIGTRPEAIKMAPVIKALLAEEDIQCRVLATAQHRDMLDQVLGLFGITPDLDLDIMRPDQSLTALTARLLSGLDSVLQSEKPDVVLAQGDTTTVMSAALACFYLRIPFGHIEAGLRTGDLYNPFPEEANRVIVSKLARWHFAPTQGAVDNLFREGVPAADISMTGNTVIDALLMTAAQTLPLDIDLDSSKRLVLVTSHRRENFGEPFQGICQALKTLAQRNPDIQILYPVHPNPNIKDVAYAFLGQTPNIILCGPLDYASFIAAMKRAYLIISDSGGVQEEAPALGKPVLVLREETERPEAVDMGVMKLVGVNRDTIIEQAQRLLEDTDAYRTMARGVSPFGDGKAAERIVGVLRQYFQQCG</sequence>
<dbReference type="PANTHER" id="PTHR43174:SF2">
    <property type="entry name" value="UDP-N-ACETYLGLUCOSAMINE 2-EPIMERASE"/>
    <property type="match status" value="1"/>
</dbReference>
<comment type="catalytic activity">
    <reaction evidence="2">
        <text>UDP-N-acetyl-alpha-D-glucosamine = UDP-N-acetyl-alpha-D-mannosamine</text>
        <dbReference type="Rhea" id="RHEA:17213"/>
        <dbReference type="ChEBI" id="CHEBI:57705"/>
        <dbReference type="ChEBI" id="CHEBI:68623"/>
        <dbReference type="EC" id="5.1.3.14"/>
    </reaction>
</comment>
<protein>
    <recommendedName>
        <fullName evidence="4">UDP-N-acetylglucosamine 2-epimerase (non-hydrolyzing)</fullName>
        <ecNumber evidence="4">5.1.3.14</ecNumber>
    </recommendedName>
</protein>
<dbReference type="InterPro" id="IPR003331">
    <property type="entry name" value="UDP_GlcNAc_Epimerase_2_dom"/>
</dbReference>
<dbReference type="EMBL" id="LT629689">
    <property type="protein sequence ID" value="SDE98267.1"/>
    <property type="molecule type" value="Genomic_DNA"/>
</dbReference>
<evidence type="ECO:0000313" key="8">
    <source>
        <dbReference type="EMBL" id="TWS07356.1"/>
    </source>
</evidence>
<dbReference type="Proteomes" id="UP000182858">
    <property type="component" value="Chromosome I"/>
</dbReference>
<feature type="domain" description="UDP-N-acetylglucosamine 2-epimerase" evidence="6">
    <location>
        <begin position="24"/>
        <end position="361"/>
    </location>
</feature>
<evidence type="ECO:0000256" key="5">
    <source>
        <dbReference type="RuleBase" id="RU003513"/>
    </source>
</evidence>
<dbReference type="InterPro" id="IPR029767">
    <property type="entry name" value="WecB-like"/>
</dbReference>
<keyword evidence="1 5" id="KW-0413">Isomerase</keyword>
<dbReference type="PANTHER" id="PTHR43174">
    <property type="entry name" value="UDP-N-ACETYLGLUCOSAMINE 2-EPIMERASE"/>
    <property type="match status" value="1"/>
</dbReference>
<dbReference type="EMBL" id="VFET01000001">
    <property type="protein sequence ID" value="TWS07356.1"/>
    <property type="molecule type" value="Genomic_DNA"/>
</dbReference>
<evidence type="ECO:0000313" key="10">
    <source>
        <dbReference type="Proteomes" id="UP000317951"/>
    </source>
</evidence>
<reference evidence="7 9" key="1">
    <citation type="submission" date="2016-10" db="EMBL/GenBank/DDBJ databases">
        <authorList>
            <person name="Varghese N."/>
            <person name="Submissions S."/>
        </authorList>
    </citation>
    <scope>NUCLEOTIDE SEQUENCE [LARGE SCALE GENOMIC DNA]</scope>
    <source>
        <strain evidence="7 9">DSM 17835</strain>
    </source>
</reference>
<evidence type="ECO:0000256" key="4">
    <source>
        <dbReference type="ARBA" id="ARBA00038858"/>
    </source>
</evidence>
<dbReference type="AlphaFoldDB" id="A0A5C5QQL8"/>
<dbReference type="Proteomes" id="UP000317951">
    <property type="component" value="Unassembled WGS sequence"/>
</dbReference>
<gene>
    <name evidence="8" type="ORF">FIV36_00980</name>
    <name evidence="7" type="ORF">SAMN05216591_1605</name>
</gene>
<dbReference type="Pfam" id="PF02350">
    <property type="entry name" value="Epimerase_2"/>
    <property type="match status" value="1"/>
</dbReference>
<comment type="similarity">
    <text evidence="3 5">Belongs to the UDP-N-acetylglucosamine 2-epimerase family.</text>
</comment>
<dbReference type="RefSeq" id="WP_010562862.1">
    <property type="nucleotide sequence ID" value="NZ_JARIXU010000009.1"/>
</dbReference>
<organism evidence="8 10">
    <name type="scientific">Pseudomonas extremaustralis</name>
    <dbReference type="NCBI Taxonomy" id="359110"/>
    <lineage>
        <taxon>Bacteria</taxon>
        <taxon>Pseudomonadati</taxon>
        <taxon>Pseudomonadota</taxon>
        <taxon>Gammaproteobacteria</taxon>
        <taxon>Pseudomonadales</taxon>
        <taxon>Pseudomonadaceae</taxon>
        <taxon>Pseudomonas</taxon>
    </lineage>
</organism>
<dbReference type="Gene3D" id="3.40.50.2000">
    <property type="entry name" value="Glycogen Phosphorylase B"/>
    <property type="match status" value="2"/>
</dbReference>
<dbReference type="NCBIfam" id="TIGR00236">
    <property type="entry name" value="wecB"/>
    <property type="match status" value="1"/>
</dbReference>